<dbReference type="Gene3D" id="3.40.50.720">
    <property type="entry name" value="NAD(P)-binding Rossmann-like Domain"/>
    <property type="match status" value="1"/>
</dbReference>
<evidence type="ECO:0008006" key="4">
    <source>
        <dbReference type="Google" id="ProtNLM"/>
    </source>
</evidence>
<evidence type="ECO:0000313" key="2">
    <source>
        <dbReference type="EMBL" id="KAK7037641.1"/>
    </source>
</evidence>
<keyword evidence="3" id="KW-1185">Reference proteome</keyword>
<dbReference type="Pfam" id="PF00106">
    <property type="entry name" value="adh_short"/>
    <property type="match status" value="1"/>
</dbReference>
<dbReference type="Proteomes" id="UP001383192">
    <property type="component" value="Unassembled WGS sequence"/>
</dbReference>
<evidence type="ECO:0000256" key="1">
    <source>
        <dbReference type="ARBA" id="ARBA00023002"/>
    </source>
</evidence>
<dbReference type="EMBL" id="JAYKXP010000045">
    <property type="protein sequence ID" value="KAK7037641.1"/>
    <property type="molecule type" value="Genomic_DNA"/>
</dbReference>
<accession>A0AAW0CFA6</accession>
<protein>
    <recommendedName>
        <fullName evidence="4">NAD(P)-binding protein</fullName>
    </recommendedName>
</protein>
<proteinExistence type="predicted"/>
<sequence>MAFAAIRALNSKYLQTLSSLPVGVFVGGTSGIGQGMAEAFATHTSGNAHIVIIGRNRSAAESIISKFPRPSSSEAKHEFIQCDVTLMKNVKKATDQLLATVPGGKINYLAMSPGYVTVKNRDESEEGIDRKMAVHYYARWKFINDLLPALRKAKELGEDAKVYSVVSAGHGGNININDLGMKKSYSKTQFALAGPTYNDLMMEEFFAQNPNVTFIHACPGWVRTNLGSNADSLVLRVASPILYGLLWPWTVSYETSGEYMLHGMLNTAKEPRAWRIDDHGDDIGMKRYYGSVSERKALWEHTVEEMKIAEKR</sequence>
<reference evidence="2 3" key="1">
    <citation type="submission" date="2024-01" db="EMBL/GenBank/DDBJ databases">
        <title>A draft genome for a cacao thread blight-causing isolate of Paramarasmius palmivorus.</title>
        <authorList>
            <person name="Baruah I.K."/>
            <person name="Bukari Y."/>
            <person name="Amoako-Attah I."/>
            <person name="Meinhardt L.W."/>
            <person name="Bailey B.A."/>
            <person name="Cohen S.P."/>
        </authorList>
    </citation>
    <scope>NUCLEOTIDE SEQUENCE [LARGE SCALE GENOMIC DNA]</scope>
    <source>
        <strain evidence="2 3">GH-12</strain>
    </source>
</reference>
<comment type="caution">
    <text evidence="2">The sequence shown here is derived from an EMBL/GenBank/DDBJ whole genome shotgun (WGS) entry which is preliminary data.</text>
</comment>
<gene>
    <name evidence="2" type="ORF">VNI00_010858</name>
</gene>
<dbReference type="AlphaFoldDB" id="A0AAW0CFA6"/>
<dbReference type="SUPFAM" id="SSF51735">
    <property type="entry name" value="NAD(P)-binding Rossmann-fold domains"/>
    <property type="match status" value="1"/>
</dbReference>
<organism evidence="2 3">
    <name type="scientific">Paramarasmius palmivorus</name>
    <dbReference type="NCBI Taxonomy" id="297713"/>
    <lineage>
        <taxon>Eukaryota</taxon>
        <taxon>Fungi</taxon>
        <taxon>Dikarya</taxon>
        <taxon>Basidiomycota</taxon>
        <taxon>Agaricomycotina</taxon>
        <taxon>Agaricomycetes</taxon>
        <taxon>Agaricomycetidae</taxon>
        <taxon>Agaricales</taxon>
        <taxon>Marasmiineae</taxon>
        <taxon>Marasmiaceae</taxon>
        <taxon>Paramarasmius</taxon>
    </lineage>
</organism>
<dbReference type="InterPro" id="IPR052228">
    <property type="entry name" value="Sec_Metab_Biosynth_Oxidored"/>
</dbReference>
<dbReference type="GO" id="GO:0016491">
    <property type="term" value="F:oxidoreductase activity"/>
    <property type="evidence" value="ECO:0007669"/>
    <property type="project" value="UniProtKB-KW"/>
</dbReference>
<dbReference type="InterPro" id="IPR002347">
    <property type="entry name" value="SDR_fam"/>
</dbReference>
<name>A0AAW0CFA6_9AGAR</name>
<dbReference type="PANTHER" id="PTHR47534:SF3">
    <property type="entry name" value="ALCOHOL DEHYDROGENASE-LIKE C-TERMINAL DOMAIN-CONTAINING PROTEIN"/>
    <property type="match status" value="1"/>
</dbReference>
<keyword evidence="1" id="KW-0560">Oxidoreductase</keyword>
<dbReference type="InterPro" id="IPR036291">
    <property type="entry name" value="NAD(P)-bd_dom_sf"/>
</dbReference>
<evidence type="ECO:0000313" key="3">
    <source>
        <dbReference type="Proteomes" id="UP001383192"/>
    </source>
</evidence>
<dbReference type="PANTHER" id="PTHR47534">
    <property type="entry name" value="YALI0E05731P"/>
    <property type="match status" value="1"/>
</dbReference>